<dbReference type="Pfam" id="PF07727">
    <property type="entry name" value="RVT_2"/>
    <property type="match status" value="1"/>
</dbReference>
<comment type="caution">
    <text evidence="3">The sequence shown here is derived from an EMBL/GenBank/DDBJ whole genome shotgun (WGS) entry which is preliminary data.</text>
</comment>
<evidence type="ECO:0000256" key="1">
    <source>
        <dbReference type="SAM" id="MobiDB-lite"/>
    </source>
</evidence>
<dbReference type="AlphaFoldDB" id="A0AAD8VK17"/>
<dbReference type="InterPro" id="IPR013103">
    <property type="entry name" value="RVT_2"/>
</dbReference>
<organism evidence="3 4">
    <name type="scientific">Lolium multiflorum</name>
    <name type="common">Italian ryegrass</name>
    <name type="synonym">Lolium perenne subsp. multiflorum</name>
    <dbReference type="NCBI Taxonomy" id="4521"/>
    <lineage>
        <taxon>Eukaryota</taxon>
        <taxon>Viridiplantae</taxon>
        <taxon>Streptophyta</taxon>
        <taxon>Embryophyta</taxon>
        <taxon>Tracheophyta</taxon>
        <taxon>Spermatophyta</taxon>
        <taxon>Magnoliopsida</taxon>
        <taxon>Liliopsida</taxon>
        <taxon>Poales</taxon>
        <taxon>Poaceae</taxon>
        <taxon>BOP clade</taxon>
        <taxon>Pooideae</taxon>
        <taxon>Poodae</taxon>
        <taxon>Poeae</taxon>
        <taxon>Poeae Chloroplast Group 2 (Poeae type)</taxon>
        <taxon>Loliodinae</taxon>
        <taxon>Loliinae</taxon>
        <taxon>Lolium</taxon>
    </lineage>
</organism>
<gene>
    <name evidence="3" type="ORF">QYE76_034235</name>
</gene>
<feature type="compositionally biased region" description="Pro residues" evidence="1">
    <location>
        <begin position="36"/>
        <end position="50"/>
    </location>
</feature>
<accession>A0AAD8VK17</accession>
<feature type="domain" description="Reverse transcriptase Ty1/copia-type" evidence="2">
    <location>
        <begin position="316"/>
        <end position="364"/>
    </location>
</feature>
<evidence type="ECO:0000259" key="2">
    <source>
        <dbReference type="Pfam" id="PF07727"/>
    </source>
</evidence>
<name>A0AAD8VK17_LOLMU</name>
<evidence type="ECO:0000313" key="4">
    <source>
        <dbReference type="Proteomes" id="UP001231189"/>
    </source>
</evidence>
<feature type="compositionally biased region" description="Basic residues" evidence="1">
    <location>
        <begin position="1"/>
        <end position="10"/>
    </location>
</feature>
<feature type="compositionally biased region" description="Gly residues" evidence="1">
    <location>
        <begin position="20"/>
        <end position="34"/>
    </location>
</feature>
<protein>
    <recommendedName>
        <fullName evidence="2">Reverse transcriptase Ty1/copia-type domain-containing protein</fullName>
    </recommendedName>
</protein>
<evidence type="ECO:0000313" key="3">
    <source>
        <dbReference type="EMBL" id="KAK1610562.1"/>
    </source>
</evidence>
<feature type="region of interest" description="Disordered" evidence="1">
    <location>
        <begin position="1"/>
        <end position="55"/>
    </location>
</feature>
<dbReference type="EMBL" id="JAUUTY010000007">
    <property type="protein sequence ID" value="KAK1610562.1"/>
    <property type="molecule type" value="Genomic_DNA"/>
</dbReference>
<reference evidence="3" key="1">
    <citation type="submission" date="2023-07" db="EMBL/GenBank/DDBJ databases">
        <title>A chromosome-level genome assembly of Lolium multiflorum.</title>
        <authorList>
            <person name="Chen Y."/>
            <person name="Copetti D."/>
            <person name="Kolliker R."/>
            <person name="Studer B."/>
        </authorList>
    </citation>
    <scope>NUCLEOTIDE SEQUENCE</scope>
    <source>
        <strain evidence="3">02402/16</strain>
        <tissue evidence="3">Leaf</tissue>
    </source>
</reference>
<proteinExistence type="predicted"/>
<dbReference type="Proteomes" id="UP001231189">
    <property type="component" value="Unassembled WGS sequence"/>
</dbReference>
<sequence length="463" mass="50022">MEQRVKKKHAVPSTANAAYRGGGKTPKTPAGGGKPPTAPSPAQQPSPAARPPGVTTGGRPRACCPCCGAQQACQLCGLDGHIASRCYRRFKQEFLGIGNNGKGNDKQVALASHEQGSTPSYPIDHTWYMDTGATNHLTSEMGKLSTQEPYRGSDQRSASSASRGFSLVDVKHAGVWTAWRSRACAMHARRRSWRPGAICPSHASLVARHRTGLCPRLNAGPCSWLHAGLRHAAWDRFVPRAFLVWAAVAQSCITSRDASWSVLARHRTLVRAGLSCIGHSVCIAVVLDRRGTTTCSRTGCSSPPAMDEEFQALQKNNTWRLVPPESGVNIIDSKWVFKVKKHADGSIERYKARLVAKGFKQSSSDTAIDRLLTALSGVFAVKDLGTLHYFLGLEVSRSSAGLSLTQHKYSLDLLRRAGMLECKHASTPMSATDRLSAFDGDLLTSDDATEYRNIVGGLHIGQL</sequence>
<keyword evidence="4" id="KW-1185">Reference proteome</keyword>